<dbReference type="EMBL" id="JAOPGA020000651">
    <property type="protein sequence ID" value="KAL0480304.1"/>
    <property type="molecule type" value="Genomic_DNA"/>
</dbReference>
<dbReference type="Proteomes" id="UP001431209">
    <property type="component" value="Unassembled WGS sequence"/>
</dbReference>
<feature type="region of interest" description="Disordered" evidence="1">
    <location>
        <begin position="37"/>
        <end position="120"/>
    </location>
</feature>
<reference evidence="2 3" key="1">
    <citation type="submission" date="2024-03" db="EMBL/GenBank/DDBJ databases">
        <title>The Acrasis kona genome and developmental transcriptomes reveal deep origins of eukaryotic multicellular pathways.</title>
        <authorList>
            <person name="Sheikh S."/>
            <person name="Fu C.-J."/>
            <person name="Brown M.W."/>
            <person name="Baldauf S.L."/>
        </authorList>
    </citation>
    <scope>NUCLEOTIDE SEQUENCE [LARGE SCALE GENOMIC DNA]</scope>
    <source>
        <strain evidence="2 3">ATCC MYA-3509</strain>
    </source>
</reference>
<sequence>MLKSLALIPWKIKLPVMIAGVLSVQYTLEPILRKQLEKKDDLKSKVGTPEYNETSKSIAETESDVNKDTKLNKHGKEIRQDSTQVSHLSKQSNERGVGGAAAAKGLTQSNEAGPGSANLN</sequence>
<evidence type="ECO:0000313" key="3">
    <source>
        <dbReference type="Proteomes" id="UP001431209"/>
    </source>
</evidence>
<proteinExistence type="predicted"/>
<feature type="compositionally biased region" description="Polar residues" evidence="1">
    <location>
        <begin position="81"/>
        <end position="91"/>
    </location>
</feature>
<protein>
    <submittedName>
        <fullName evidence="2">PLCZ1</fullName>
    </submittedName>
</protein>
<comment type="caution">
    <text evidence="2">The sequence shown here is derived from an EMBL/GenBank/DDBJ whole genome shotgun (WGS) entry which is preliminary data.</text>
</comment>
<feature type="compositionally biased region" description="Basic and acidic residues" evidence="1">
    <location>
        <begin position="64"/>
        <end position="80"/>
    </location>
</feature>
<feature type="compositionally biased region" description="Polar residues" evidence="1">
    <location>
        <begin position="51"/>
        <end position="60"/>
    </location>
</feature>
<organism evidence="2 3">
    <name type="scientific">Acrasis kona</name>
    <dbReference type="NCBI Taxonomy" id="1008807"/>
    <lineage>
        <taxon>Eukaryota</taxon>
        <taxon>Discoba</taxon>
        <taxon>Heterolobosea</taxon>
        <taxon>Tetramitia</taxon>
        <taxon>Eutetramitia</taxon>
        <taxon>Acrasidae</taxon>
        <taxon>Acrasis</taxon>
    </lineage>
</organism>
<gene>
    <name evidence="2" type="ORF">AKO1_007152</name>
</gene>
<feature type="compositionally biased region" description="Polar residues" evidence="1">
    <location>
        <begin position="106"/>
        <end position="120"/>
    </location>
</feature>
<dbReference type="AlphaFoldDB" id="A0AAW2YTA1"/>
<evidence type="ECO:0000256" key="1">
    <source>
        <dbReference type="SAM" id="MobiDB-lite"/>
    </source>
</evidence>
<accession>A0AAW2YTA1</accession>
<name>A0AAW2YTA1_9EUKA</name>
<evidence type="ECO:0000313" key="2">
    <source>
        <dbReference type="EMBL" id="KAL0480304.1"/>
    </source>
</evidence>
<keyword evidence="3" id="KW-1185">Reference proteome</keyword>